<dbReference type="GO" id="GO:0005576">
    <property type="term" value="C:extracellular region"/>
    <property type="evidence" value="ECO:0007669"/>
    <property type="project" value="InterPro"/>
</dbReference>
<dbReference type="Pfam" id="PF08562">
    <property type="entry name" value="Crisp"/>
    <property type="match status" value="1"/>
</dbReference>
<dbReference type="SUPFAM" id="SSF57546">
    <property type="entry name" value="Crisp domain-like"/>
    <property type="match status" value="1"/>
</dbReference>
<dbReference type="PRINTS" id="PR00838">
    <property type="entry name" value="V5ALLERGEN"/>
</dbReference>
<dbReference type="OrthoDB" id="337038at2759"/>
<dbReference type="AlphaFoldDB" id="A0A7R8XBV5"/>
<dbReference type="InterPro" id="IPR002413">
    <property type="entry name" value="V5_allergen-like"/>
</dbReference>
<dbReference type="InterPro" id="IPR042076">
    <property type="entry name" value="Crisp-like_dom"/>
</dbReference>
<protein>
    <recommendedName>
        <fullName evidence="2">SCP domain-containing protein</fullName>
    </recommendedName>
</protein>
<evidence type="ECO:0000313" key="4">
    <source>
        <dbReference type="Proteomes" id="UP000677054"/>
    </source>
</evidence>
<feature type="signal peptide" evidence="1">
    <location>
        <begin position="1"/>
        <end position="22"/>
    </location>
</feature>
<dbReference type="SUPFAM" id="SSF55797">
    <property type="entry name" value="PR-1-like"/>
    <property type="match status" value="1"/>
</dbReference>
<dbReference type="Pfam" id="PF00188">
    <property type="entry name" value="CAP"/>
    <property type="match status" value="1"/>
</dbReference>
<dbReference type="EMBL" id="CAJPEV010001241">
    <property type="protein sequence ID" value="CAG0891560.1"/>
    <property type="molecule type" value="Genomic_DNA"/>
</dbReference>
<dbReference type="PANTHER" id="PTHR10334">
    <property type="entry name" value="CYSTEINE-RICH SECRETORY PROTEIN-RELATED"/>
    <property type="match status" value="1"/>
</dbReference>
<dbReference type="InterPro" id="IPR001283">
    <property type="entry name" value="CRISP-related"/>
</dbReference>
<dbReference type="InterPro" id="IPR035940">
    <property type="entry name" value="CAP_sf"/>
</dbReference>
<proteinExistence type="predicted"/>
<sequence length="263" mass="30066">MAAKSFLPLSACLLALLLFSAAWKTDRKPKIYGKRLSSKHLNTDLHRVRKRILSYHNYYRSSVKPQASNMLRMTWMDDAAKAAQKWAESCQLLTHDSIKGRWTRQFGSCGQNIFISTHKVPWVFAVKTWFLEKQNFTYGSPDNELPLVGHYTQLAWASSHRLGCGVAKCNHGSKGYFNYVCNYCPIGNIPSRLGRPYEAGEPCSGCRDSCQGDMLCDNHCPVADFWVNCRELNATWHDWLCESDKKRKQACRATCFCGTHRIH</sequence>
<dbReference type="InterPro" id="IPR014044">
    <property type="entry name" value="CAP_dom"/>
</dbReference>
<evidence type="ECO:0000259" key="2">
    <source>
        <dbReference type="SMART" id="SM00198"/>
    </source>
</evidence>
<name>A0A7R8XBV5_9CRUS</name>
<organism evidence="3">
    <name type="scientific">Darwinula stevensoni</name>
    <dbReference type="NCBI Taxonomy" id="69355"/>
    <lineage>
        <taxon>Eukaryota</taxon>
        <taxon>Metazoa</taxon>
        <taxon>Ecdysozoa</taxon>
        <taxon>Arthropoda</taxon>
        <taxon>Crustacea</taxon>
        <taxon>Oligostraca</taxon>
        <taxon>Ostracoda</taxon>
        <taxon>Podocopa</taxon>
        <taxon>Podocopida</taxon>
        <taxon>Darwinulocopina</taxon>
        <taxon>Darwinuloidea</taxon>
        <taxon>Darwinulidae</taxon>
        <taxon>Darwinula</taxon>
    </lineage>
</organism>
<dbReference type="Proteomes" id="UP000677054">
    <property type="component" value="Unassembled WGS sequence"/>
</dbReference>
<dbReference type="EMBL" id="LR900758">
    <property type="protein sequence ID" value="CAD7246793.1"/>
    <property type="molecule type" value="Genomic_DNA"/>
</dbReference>
<dbReference type="Gene3D" id="1.10.10.740">
    <property type="entry name" value="Crisp domain"/>
    <property type="match status" value="1"/>
</dbReference>
<dbReference type="PROSITE" id="PS01009">
    <property type="entry name" value="CRISP_1"/>
    <property type="match status" value="1"/>
</dbReference>
<gene>
    <name evidence="3" type="ORF">DSTB1V02_LOCUS6637</name>
</gene>
<dbReference type="PRINTS" id="PR00837">
    <property type="entry name" value="V5TPXLIKE"/>
</dbReference>
<evidence type="ECO:0000313" key="3">
    <source>
        <dbReference type="EMBL" id="CAD7246793.1"/>
    </source>
</evidence>
<feature type="domain" description="SCP" evidence="2">
    <location>
        <begin position="47"/>
        <end position="191"/>
    </location>
</feature>
<dbReference type="SMART" id="SM00198">
    <property type="entry name" value="SCP"/>
    <property type="match status" value="1"/>
</dbReference>
<dbReference type="Gene3D" id="3.40.33.10">
    <property type="entry name" value="CAP"/>
    <property type="match status" value="1"/>
</dbReference>
<keyword evidence="4" id="KW-1185">Reference proteome</keyword>
<reference evidence="3" key="1">
    <citation type="submission" date="2020-11" db="EMBL/GenBank/DDBJ databases">
        <authorList>
            <person name="Tran Van P."/>
        </authorList>
    </citation>
    <scope>NUCLEOTIDE SEQUENCE</scope>
</reference>
<keyword evidence="1" id="KW-0732">Signal</keyword>
<feature type="chain" id="PRO_5036209131" description="SCP domain-containing protein" evidence="1">
    <location>
        <begin position="23"/>
        <end position="263"/>
    </location>
</feature>
<dbReference type="InterPro" id="IPR018244">
    <property type="entry name" value="Allrgn_V5/Tpx1_CS"/>
</dbReference>
<accession>A0A7R8XBV5</accession>
<evidence type="ECO:0000256" key="1">
    <source>
        <dbReference type="SAM" id="SignalP"/>
    </source>
</evidence>
<dbReference type="InterPro" id="IPR013871">
    <property type="entry name" value="Cysteine_rich_secretory"/>
</dbReference>